<dbReference type="RefSeq" id="WP_005092273.1">
    <property type="nucleotide sequence ID" value="NZ_JAUMJH010000017.1"/>
</dbReference>
<comment type="caution">
    <text evidence="1">The sequence shown here is derived from an EMBL/GenBank/DDBJ whole genome shotgun (WGS) entry which is preliminary data.</text>
</comment>
<name>A0ABT8UW19_9GAMM</name>
<sequence>MFKKNDAPLLNSAYKSKIARITQPHPSPVEIGQVVNELSKVRLPSQPVFPAYYLPPQTLPENVDKLIKSMQWVHHLPWVNGVMNVMLHPQLNLGIELARRHGLIDQQQSWRTDPIRGYNFMREFQDLLLTRHFNELKEGWDYAHKFSDQELSNALKAVQKESQGFALHEFISIMDSSQLHSPQLNQFIEDVKTGFINNLDSEQLLAILLKKEPLPNRQMKLRFIILIKRDFLDSPAHLTDFSFFEKIKLSVEQTHGYQIFYDPSLLNGYMKSHLFHKKTQSYREQIKQLRIYLTGTDALYRIGCVEPTFSVLYTKVKTQDLEGV</sequence>
<dbReference type="EMBL" id="JAUMJH010000017">
    <property type="protein sequence ID" value="MDO3657239.1"/>
    <property type="molecule type" value="Genomic_DNA"/>
</dbReference>
<reference evidence="1 2" key="1">
    <citation type="submission" date="2023-07" db="EMBL/GenBank/DDBJ databases">
        <title>A novel proteolytic Acinetobacter species.</title>
        <authorList>
            <person name="Nemec A."/>
            <person name="Radolfova-Krizova L."/>
        </authorList>
    </citation>
    <scope>NUCLEOTIDE SEQUENCE [LARGE SCALE GENOMIC DNA]</scope>
    <source>
        <strain evidence="1 2">NIPH 1865</strain>
    </source>
</reference>
<accession>A0ABT8UW19</accession>
<dbReference type="Proteomes" id="UP001168902">
    <property type="component" value="Unassembled WGS sequence"/>
</dbReference>
<gene>
    <name evidence="1" type="ORF">Q3V53_08490</name>
</gene>
<organism evidence="1 2">
    <name type="scientific">Acinetobacter genomosp. 15BJ</name>
    <dbReference type="NCBI Taxonomy" id="106651"/>
    <lineage>
        <taxon>Bacteria</taxon>
        <taxon>Pseudomonadati</taxon>
        <taxon>Pseudomonadota</taxon>
        <taxon>Gammaproteobacteria</taxon>
        <taxon>Moraxellales</taxon>
        <taxon>Moraxellaceae</taxon>
        <taxon>Acinetobacter</taxon>
    </lineage>
</organism>
<proteinExistence type="predicted"/>
<evidence type="ECO:0000313" key="2">
    <source>
        <dbReference type="Proteomes" id="UP001168902"/>
    </source>
</evidence>
<protein>
    <submittedName>
        <fullName evidence="1">Uncharacterized protein</fullName>
    </submittedName>
</protein>
<keyword evidence="2" id="KW-1185">Reference proteome</keyword>
<evidence type="ECO:0000313" key="1">
    <source>
        <dbReference type="EMBL" id="MDO3657239.1"/>
    </source>
</evidence>